<reference evidence="1 2" key="1">
    <citation type="submission" date="2021-06" db="EMBL/GenBank/DDBJ databases">
        <title>Caerostris extrusa draft genome.</title>
        <authorList>
            <person name="Kono N."/>
            <person name="Arakawa K."/>
        </authorList>
    </citation>
    <scope>NUCLEOTIDE SEQUENCE [LARGE SCALE GENOMIC DNA]</scope>
</reference>
<organism evidence="1 2">
    <name type="scientific">Caerostris extrusa</name>
    <name type="common">Bark spider</name>
    <name type="synonym">Caerostris bankana</name>
    <dbReference type="NCBI Taxonomy" id="172846"/>
    <lineage>
        <taxon>Eukaryota</taxon>
        <taxon>Metazoa</taxon>
        <taxon>Ecdysozoa</taxon>
        <taxon>Arthropoda</taxon>
        <taxon>Chelicerata</taxon>
        <taxon>Arachnida</taxon>
        <taxon>Araneae</taxon>
        <taxon>Araneomorphae</taxon>
        <taxon>Entelegynae</taxon>
        <taxon>Araneoidea</taxon>
        <taxon>Araneidae</taxon>
        <taxon>Caerostris</taxon>
    </lineage>
</organism>
<evidence type="ECO:0000313" key="1">
    <source>
        <dbReference type="EMBL" id="GIY66772.1"/>
    </source>
</evidence>
<comment type="caution">
    <text evidence="1">The sequence shown here is derived from an EMBL/GenBank/DDBJ whole genome shotgun (WGS) entry which is preliminary data.</text>
</comment>
<keyword evidence="2" id="KW-1185">Reference proteome</keyword>
<evidence type="ECO:0000313" key="2">
    <source>
        <dbReference type="Proteomes" id="UP001054945"/>
    </source>
</evidence>
<dbReference type="EMBL" id="BPLR01014151">
    <property type="protein sequence ID" value="GIY66772.1"/>
    <property type="molecule type" value="Genomic_DNA"/>
</dbReference>
<proteinExistence type="predicted"/>
<dbReference type="Proteomes" id="UP001054945">
    <property type="component" value="Unassembled WGS sequence"/>
</dbReference>
<dbReference type="AlphaFoldDB" id="A0AAV4V908"/>
<gene>
    <name evidence="1" type="primary">DMN91_008767</name>
    <name evidence="1" type="ORF">CEXT_607401</name>
</gene>
<protein>
    <submittedName>
        <fullName evidence="1">Uncharacterized protein</fullName>
    </submittedName>
</protein>
<accession>A0AAV4V908</accession>
<name>A0AAV4V908_CAEEX</name>
<sequence length="166" mass="19101">MVNPEDEHGSLIILRSLQIIGENFKSTLQSPNLSKAAKYCLLSSLSKNTSEVIMRLRDSLSHEHSLEQRSEIEGKDETFFIHIQNDLKKIGSVVMGLLYNCEIRAITAHLRRILLCGNFKEAEEILNVMNMPDSHGVDFESIMTVEFEGVRRIDKRFRRKIKRIIS</sequence>